<feature type="transmembrane region" description="Helical" evidence="1">
    <location>
        <begin position="177"/>
        <end position="195"/>
    </location>
</feature>
<feature type="transmembrane region" description="Helical" evidence="1">
    <location>
        <begin position="62"/>
        <end position="85"/>
    </location>
</feature>
<evidence type="ECO:0000256" key="1">
    <source>
        <dbReference type="SAM" id="Phobius"/>
    </source>
</evidence>
<organism evidence="2 3">
    <name type="scientific">Jiangella aurantiaca</name>
    <dbReference type="NCBI Taxonomy" id="2530373"/>
    <lineage>
        <taxon>Bacteria</taxon>
        <taxon>Bacillati</taxon>
        <taxon>Actinomycetota</taxon>
        <taxon>Actinomycetes</taxon>
        <taxon>Jiangellales</taxon>
        <taxon>Jiangellaceae</taxon>
        <taxon>Jiangella</taxon>
    </lineage>
</organism>
<keyword evidence="1" id="KW-0472">Membrane</keyword>
<accession>A0A4R5A2Z0</accession>
<dbReference type="RefSeq" id="WP_132107374.1">
    <property type="nucleotide sequence ID" value="NZ_SMLB01000059.1"/>
</dbReference>
<feature type="transmembrane region" description="Helical" evidence="1">
    <location>
        <begin position="16"/>
        <end position="38"/>
    </location>
</feature>
<keyword evidence="1" id="KW-1133">Transmembrane helix</keyword>
<dbReference type="EMBL" id="SMLB01000059">
    <property type="protein sequence ID" value="TDD64939.1"/>
    <property type="molecule type" value="Genomic_DNA"/>
</dbReference>
<feature type="transmembrane region" description="Helical" evidence="1">
    <location>
        <begin position="105"/>
        <end position="127"/>
    </location>
</feature>
<evidence type="ECO:0008006" key="4">
    <source>
        <dbReference type="Google" id="ProtNLM"/>
    </source>
</evidence>
<dbReference type="AlphaFoldDB" id="A0A4R5A2Z0"/>
<evidence type="ECO:0000313" key="3">
    <source>
        <dbReference type="Proteomes" id="UP000295217"/>
    </source>
</evidence>
<dbReference type="OrthoDB" id="3381134at2"/>
<gene>
    <name evidence="2" type="ORF">E1262_26650</name>
</gene>
<feature type="transmembrane region" description="Helical" evidence="1">
    <location>
        <begin position="201"/>
        <end position="219"/>
    </location>
</feature>
<keyword evidence="3" id="KW-1185">Reference proteome</keyword>
<keyword evidence="1" id="KW-0812">Transmembrane</keyword>
<sequence>MTSDTPLERHRSLRRAALLTAGLGAAHAVLLLLSYALLSGVPEPDSSDAEIVAFYSSSDRRLLVLVGLYLMPFAGIAFLWFIVALRTWIAHSVARENALISNVQLVSGIVFIALFFAGAGATATLATSVEFADAQIDPVTARQFPQYGNSLLFVFAMRMAAMFVITTSKIGRSAGILPRWFTWTGFGVGLFLLLSVSFYPALVVVFPVWLLMLSGLLLLRARRIPVDAALTRVQPR</sequence>
<evidence type="ECO:0000313" key="2">
    <source>
        <dbReference type="EMBL" id="TDD64939.1"/>
    </source>
</evidence>
<name>A0A4R5A2Z0_9ACTN</name>
<feature type="transmembrane region" description="Helical" evidence="1">
    <location>
        <begin position="147"/>
        <end position="165"/>
    </location>
</feature>
<proteinExistence type="predicted"/>
<comment type="caution">
    <text evidence="2">The sequence shown here is derived from an EMBL/GenBank/DDBJ whole genome shotgun (WGS) entry which is preliminary data.</text>
</comment>
<reference evidence="2 3" key="1">
    <citation type="submission" date="2019-02" db="EMBL/GenBank/DDBJ databases">
        <title>Draft genome sequences of novel Actinobacteria.</title>
        <authorList>
            <person name="Sahin N."/>
            <person name="Ay H."/>
            <person name="Saygin H."/>
        </authorList>
    </citation>
    <scope>NUCLEOTIDE SEQUENCE [LARGE SCALE GENOMIC DNA]</scope>
    <source>
        <strain evidence="2 3">8K307</strain>
    </source>
</reference>
<dbReference type="Proteomes" id="UP000295217">
    <property type="component" value="Unassembled WGS sequence"/>
</dbReference>
<protein>
    <recommendedName>
        <fullName evidence="4">DUF4386 family protein</fullName>
    </recommendedName>
</protein>